<organism evidence="1 2">
    <name type="scientific">Natronomonas aquatica</name>
    <dbReference type="NCBI Taxonomy" id="2841590"/>
    <lineage>
        <taxon>Archaea</taxon>
        <taxon>Methanobacteriati</taxon>
        <taxon>Methanobacteriota</taxon>
        <taxon>Stenosarchaea group</taxon>
        <taxon>Halobacteria</taxon>
        <taxon>Halobacteriales</taxon>
        <taxon>Natronomonadaceae</taxon>
        <taxon>Natronomonas</taxon>
    </lineage>
</organism>
<evidence type="ECO:0000313" key="2">
    <source>
        <dbReference type="Proteomes" id="UP001139494"/>
    </source>
</evidence>
<evidence type="ECO:0000313" key="1">
    <source>
        <dbReference type="EMBL" id="MCQ4331942.1"/>
    </source>
</evidence>
<accession>A0A9R1D5K1</accession>
<dbReference type="InterPro" id="IPR055709">
    <property type="entry name" value="DUF7285"/>
</dbReference>
<name>A0A9R1D5K1_9EURY</name>
<gene>
    <name evidence="1" type="ORF">KM295_00280</name>
</gene>
<keyword evidence="2" id="KW-1185">Reference proteome</keyword>
<reference evidence="1" key="1">
    <citation type="journal article" date="2023" name="Front. Microbiol.">
        <title>Genomic-based phylogenetic and metabolic analyses of the genus Natronomonas, and description of Natronomonas aquatica sp. nov.</title>
        <authorList>
            <person name="Garcia-Roldan A."/>
            <person name="Duran-Viseras A."/>
            <person name="de la Haba R.R."/>
            <person name="Corral P."/>
            <person name="Sanchez-Porro C."/>
            <person name="Ventosa A."/>
        </authorList>
    </citation>
    <scope>NUCLEOTIDE SEQUENCE</scope>
    <source>
        <strain evidence="1">F2-12</strain>
    </source>
</reference>
<dbReference type="AlphaFoldDB" id="A0A9R1D5K1"/>
<proteinExistence type="predicted"/>
<comment type="caution">
    <text evidence="1">The sequence shown here is derived from an EMBL/GenBank/DDBJ whole genome shotgun (WGS) entry which is preliminary data.</text>
</comment>
<dbReference type="Pfam" id="PF23956">
    <property type="entry name" value="DUF7285"/>
    <property type="match status" value="1"/>
</dbReference>
<sequence>MSSSSDKAQTEPLAALVAVFALGLGLSLYAGVLDTTLPLLSSDSEITPAVADRLVAESSSFGVLDPPIADAVAAARPTGYGLNATVRAEGSVWTGGPPRVDSADCTVRSVSVRIAPGQVRPGRLEVCVWPVQ</sequence>
<dbReference type="Proteomes" id="UP001139494">
    <property type="component" value="Unassembled WGS sequence"/>
</dbReference>
<protein>
    <submittedName>
        <fullName evidence="1">Uncharacterized protein</fullName>
    </submittedName>
</protein>
<dbReference type="RefSeq" id="WP_256027775.1">
    <property type="nucleotide sequence ID" value="NZ_JAHLKM010000001.1"/>
</dbReference>
<dbReference type="EMBL" id="JAHLKM010000001">
    <property type="protein sequence ID" value="MCQ4331942.1"/>
    <property type="molecule type" value="Genomic_DNA"/>
</dbReference>